<dbReference type="Gene3D" id="3.30.70.270">
    <property type="match status" value="2"/>
</dbReference>
<dbReference type="InterPro" id="IPR005162">
    <property type="entry name" value="Retrotrans_gag_dom"/>
</dbReference>
<evidence type="ECO:0000259" key="1">
    <source>
        <dbReference type="PROSITE" id="PS50878"/>
    </source>
</evidence>
<evidence type="ECO:0000313" key="2">
    <source>
        <dbReference type="EMBL" id="AAG13423.1"/>
    </source>
</evidence>
<name>Q9FWC7_ORYSJ</name>
<dbReference type="PROSITE" id="PS50878">
    <property type="entry name" value="RT_POL"/>
    <property type="match status" value="1"/>
</dbReference>
<dbReference type="Pfam" id="PF00078">
    <property type="entry name" value="RVT_1"/>
    <property type="match status" value="1"/>
</dbReference>
<dbReference type="Pfam" id="PF03732">
    <property type="entry name" value="Retrotrans_gag"/>
    <property type="match status" value="1"/>
</dbReference>
<gene>
    <name evidence="2" type="primary">OSJNBb0018B10.13</name>
</gene>
<dbReference type="Pfam" id="PF08284">
    <property type="entry name" value="RVP_2"/>
    <property type="match status" value="1"/>
</dbReference>
<reference evidence="3" key="1">
    <citation type="journal article" date="2005" name="Nature">
        <title>The map-based sequence of the rice genome.</title>
        <authorList>
            <consortium name="International rice genome sequencing project (IRGSP)"/>
            <person name="Matsumoto T."/>
            <person name="Wu J."/>
            <person name="Kanamori H."/>
            <person name="Katayose Y."/>
            <person name="Fujisawa M."/>
            <person name="Namiki N."/>
            <person name="Mizuno H."/>
            <person name="Yamamoto K."/>
            <person name="Antonio B.A."/>
            <person name="Baba T."/>
            <person name="Sakata K."/>
            <person name="Nagamura Y."/>
            <person name="Aoki H."/>
            <person name="Arikawa K."/>
            <person name="Arita K."/>
            <person name="Bito T."/>
            <person name="Chiden Y."/>
            <person name="Fujitsuka N."/>
            <person name="Fukunaka R."/>
            <person name="Hamada M."/>
            <person name="Harada C."/>
            <person name="Hayashi A."/>
            <person name="Hijishita S."/>
            <person name="Honda M."/>
            <person name="Hosokawa S."/>
            <person name="Ichikawa Y."/>
            <person name="Idonuma A."/>
            <person name="Iijima M."/>
            <person name="Ikeda M."/>
            <person name="Ikeno M."/>
            <person name="Ito K."/>
            <person name="Ito S."/>
            <person name="Ito T."/>
            <person name="Ito Y."/>
            <person name="Ito Y."/>
            <person name="Iwabuchi A."/>
            <person name="Kamiya K."/>
            <person name="Karasawa W."/>
            <person name="Kurita K."/>
            <person name="Katagiri S."/>
            <person name="Kikuta A."/>
            <person name="Kobayashi H."/>
            <person name="Kobayashi N."/>
            <person name="Machita K."/>
            <person name="Maehara T."/>
            <person name="Masukawa M."/>
            <person name="Mizubayashi T."/>
            <person name="Mukai Y."/>
            <person name="Nagasaki H."/>
            <person name="Nagata Y."/>
            <person name="Naito S."/>
            <person name="Nakashima M."/>
            <person name="Nakama Y."/>
            <person name="Nakamichi Y."/>
            <person name="Nakamura M."/>
            <person name="Meguro A."/>
            <person name="Negishi M."/>
            <person name="Ohta I."/>
            <person name="Ohta T."/>
            <person name="Okamoto M."/>
            <person name="Ono N."/>
            <person name="Saji S."/>
            <person name="Sakaguchi M."/>
            <person name="Sakai K."/>
            <person name="Shibata M."/>
            <person name="Shimokawa T."/>
            <person name="Song J."/>
            <person name="Takazaki Y."/>
            <person name="Terasawa K."/>
            <person name="Tsugane M."/>
            <person name="Tsuji K."/>
            <person name="Ueda S."/>
            <person name="Waki K."/>
            <person name="Yamagata H."/>
            <person name="Yamamoto M."/>
            <person name="Yamamoto S."/>
            <person name="Yamane H."/>
            <person name="Yoshiki S."/>
            <person name="Yoshihara R."/>
            <person name="Yukawa K."/>
            <person name="Zhong H."/>
            <person name="Yano M."/>
            <person name="Yuan Q."/>
            <person name="Ouyang S."/>
            <person name="Liu J."/>
            <person name="Jones K.M."/>
            <person name="Gansberger K."/>
            <person name="Moffat K."/>
            <person name="Hill J."/>
            <person name="Bera J."/>
            <person name="Fadrosh D."/>
            <person name="Jin S."/>
            <person name="Johri S."/>
            <person name="Kim M."/>
            <person name="Overton L."/>
            <person name="Reardon M."/>
            <person name="Tsitrin T."/>
            <person name="Vuong H."/>
            <person name="Weaver B."/>
            <person name="Ciecko A."/>
            <person name="Tallon L."/>
            <person name="Jackson J."/>
            <person name="Pai G."/>
            <person name="Aken S.V."/>
            <person name="Utterback T."/>
            <person name="Reidmuller S."/>
            <person name="Feldblyum T."/>
            <person name="Hsiao J."/>
            <person name="Zismann V."/>
            <person name="Iobst S."/>
            <person name="de Vazeille A.R."/>
            <person name="Buell C.R."/>
            <person name="Ying K."/>
            <person name="Li Y."/>
            <person name="Lu T."/>
            <person name="Huang Y."/>
            <person name="Zhao Q."/>
            <person name="Feng Q."/>
            <person name="Zhang L."/>
            <person name="Zhu J."/>
            <person name="Weng Q."/>
            <person name="Mu J."/>
            <person name="Lu Y."/>
            <person name="Fan D."/>
            <person name="Liu Y."/>
            <person name="Guan J."/>
            <person name="Zhang Y."/>
            <person name="Yu S."/>
            <person name="Liu X."/>
            <person name="Zhang Y."/>
            <person name="Hong G."/>
            <person name="Han B."/>
            <person name="Choisne N."/>
            <person name="Demange N."/>
            <person name="Orjeda G."/>
            <person name="Samain S."/>
            <person name="Cattolico L."/>
            <person name="Pelletier E."/>
            <person name="Couloux A."/>
            <person name="Segurens B."/>
            <person name="Wincker P."/>
            <person name="D'Hont A."/>
            <person name="Scarpelli C."/>
            <person name="Weissenbach J."/>
            <person name="Salanoubat M."/>
            <person name="Quetier F."/>
            <person name="Yu Y."/>
            <person name="Kim H.R."/>
            <person name="Rambo T."/>
            <person name="Currie J."/>
            <person name="Collura K."/>
            <person name="Luo M."/>
            <person name="Yang T."/>
            <person name="Ammiraju J.S.S."/>
            <person name="Engler F."/>
            <person name="Soderlund C."/>
            <person name="Wing R.A."/>
            <person name="Palmer L.E."/>
            <person name="de la Bastide M."/>
            <person name="Spiegel L."/>
            <person name="Nascimento L."/>
            <person name="Zutavern T."/>
            <person name="O'Shaughnessy A."/>
            <person name="Dike S."/>
            <person name="Dedhia N."/>
            <person name="Preston R."/>
            <person name="Balija V."/>
            <person name="McCombie W.R."/>
            <person name="Chow T."/>
            <person name="Chen H."/>
            <person name="Chung M."/>
            <person name="Chen C."/>
            <person name="Shaw J."/>
            <person name="Wu H."/>
            <person name="Hsiao K."/>
            <person name="Chao Y."/>
            <person name="Chu M."/>
            <person name="Cheng C."/>
            <person name="Hour A."/>
            <person name="Lee P."/>
            <person name="Lin S."/>
            <person name="Lin Y."/>
            <person name="Liou J."/>
            <person name="Liu S."/>
            <person name="Hsing Y."/>
            <person name="Raghuvanshi S."/>
            <person name="Mohanty A."/>
            <person name="Bharti A.K."/>
            <person name="Gaur A."/>
            <person name="Gupta V."/>
            <person name="Kumar D."/>
            <person name="Ravi V."/>
            <person name="Vij S."/>
            <person name="Kapur A."/>
            <person name="Khurana P."/>
            <person name="Khurana P."/>
            <person name="Khurana J.P."/>
            <person name="Tyagi A.K."/>
            <person name="Gaikwad K."/>
            <person name="Singh A."/>
            <person name="Dalal V."/>
            <person name="Srivastava S."/>
            <person name="Dixit A."/>
            <person name="Pal A.K."/>
            <person name="Ghazi I.A."/>
            <person name="Yadav M."/>
            <person name="Pandit A."/>
            <person name="Bhargava A."/>
            <person name="Sureshbabu K."/>
            <person name="Batra K."/>
            <person name="Sharma T.R."/>
            <person name="Mohapatra T."/>
            <person name="Singh N.K."/>
            <person name="Messing J."/>
            <person name="Nelson A.B."/>
            <person name="Fuks G."/>
            <person name="Kavchok S."/>
            <person name="Keizer G."/>
            <person name="Linton E."/>
            <person name="Llaca V."/>
            <person name="Song R."/>
            <person name="Tanyolac B."/>
            <person name="Young S."/>
            <person name="Ho-Il K."/>
            <person name="Hahn J.H."/>
            <person name="Sangsakoo G."/>
            <person name="Vanavichit A."/>
            <person name="de Mattos Luiz.A.T."/>
            <person name="Zimmer P.D."/>
            <person name="Malone G."/>
            <person name="Dellagostin O."/>
            <person name="de Oliveira A.C."/>
            <person name="Bevan M."/>
            <person name="Bancroft I."/>
            <person name="Minx P."/>
            <person name="Cordum H."/>
            <person name="Wilson R."/>
            <person name="Cheng Z."/>
            <person name="Jin W."/>
            <person name="Jiang J."/>
            <person name="Leong S.A."/>
            <person name="Iwama H."/>
            <person name="Gojobori T."/>
            <person name="Itoh T."/>
            <person name="Niimura Y."/>
            <person name="Fujii Y."/>
            <person name="Habara T."/>
            <person name="Sakai H."/>
            <person name="Sato Y."/>
            <person name="Wilson G."/>
            <person name="Kumar K."/>
            <person name="McCouch S."/>
            <person name="Juretic N."/>
            <person name="Hoen D."/>
            <person name="Wright S."/>
            <person name="Bruskiewich R."/>
            <person name="Bureau T."/>
            <person name="Miyao A."/>
            <person name="Hirochika H."/>
            <person name="Nishikawa T."/>
            <person name="Kadowaki K."/>
            <person name="Sugiura M."/>
            <person name="Burr B."/>
            <person name="Sasaki T."/>
        </authorList>
    </citation>
    <scope>NUCLEOTIDE SEQUENCE [LARGE SCALE GENOMIC DNA]</scope>
    <source>
        <strain evidence="3">cv. Nipponbare</strain>
    </source>
</reference>
<feature type="domain" description="Reverse transcriptase" evidence="1">
    <location>
        <begin position="594"/>
        <end position="773"/>
    </location>
</feature>
<dbReference type="InterPro" id="IPR053134">
    <property type="entry name" value="RNA-dir_DNA_polymerase"/>
</dbReference>
<dbReference type="CDD" id="cd01647">
    <property type="entry name" value="RT_LTR"/>
    <property type="match status" value="1"/>
</dbReference>
<dbReference type="InterPro" id="IPR043128">
    <property type="entry name" value="Rev_trsase/Diguanyl_cyclase"/>
</dbReference>
<dbReference type="EMBL" id="AC051634">
    <property type="protein sequence ID" value="AAG13423.1"/>
    <property type="molecule type" value="Genomic_DNA"/>
</dbReference>
<protein>
    <submittedName>
        <fullName evidence="2">Plant disease resistance polyprotein</fullName>
    </submittedName>
</protein>
<dbReference type="PANTHER" id="PTHR24559:SF450">
    <property type="entry name" value="RNA-DIRECTED DNA POLYMERASE HOMOLOG"/>
    <property type="match status" value="1"/>
</dbReference>
<dbReference type="AlphaFoldDB" id="Q9FWC7"/>
<organism evidence="2 3">
    <name type="scientific">Oryza sativa subsp. japonica</name>
    <name type="common">Rice</name>
    <dbReference type="NCBI Taxonomy" id="39947"/>
    <lineage>
        <taxon>Eukaryota</taxon>
        <taxon>Viridiplantae</taxon>
        <taxon>Streptophyta</taxon>
        <taxon>Embryophyta</taxon>
        <taxon>Tracheophyta</taxon>
        <taxon>Spermatophyta</taxon>
        <taxon>Magnoliopsida</taxon>
        <taxon>Liliopsida</taxon>
        <taxon>Poales</taxon>
        <taxon>Poaceae</taxon>
        <taxon>BOP clade</taxon>
        <taxon>Oryzoideae</taxon>
        <taxon>Oryzeae</taxon>
        <taxon>Oryzinae</taxon>
        <taxon>Oryza</taxon>
        <taxon>Oryza sativa</taxon>
    </lineage>
</organism>
<dbReference type="InterPro" id="IPR043502">
    <property type="entry name" value="DNA/RNA_pol_sf"/>
</dbReference>
<dbReference type="InterPro" id="IPR000477">
    <property type="entry name" value="RT_dom"/>
</dbReference>
<evidence type="ECO:0000313" key="3">
    <source>
        <dbReference type="Proteomes" id="UP000000763"/>
    </source>
</evidence>
<proteinExistence type="predicted"/>
<dbReference type="SUPFAM" id="SSF56672">
    <property type="entry name" value="DNA/RNA polymerases"/>
    <property type="match status" value="1"/>
</dbReference>
<dbReference type="SUPFAM" id="SSF50630">
    <property type="entry name" value="Acid proteases"/>
    <property type="match status" value="1"/>
</dbReference>
<dbReference type="Gene3D" id="2.40.70.10">
    <property type="entry name" value="Acid Proteases"/>
    <property type="match status" value="1"/>
</dbReference>
<dbReference type="CDD" id="cd00303">
    <property type="entry name" value="retropepsin_like"/>
    <property type="match status" value="1"/>
</dbReference>
<sequence>MESKLLEKLEGIIKWMHEIDQWLDSQGGSLEKVTTKVDLAMDFVGKVQQECAELARSMKRVANCSDQAGILGSPSGISQVSASGSATPPPLNPPVPPVLDGVDLGRGFGDGIYRRHQPLPKMDFPRFDGSDVRIWLNMCETYFDMYQITQNFKVSAVVLHMSGNAAQWYHSYKLVNEVNSWDQFRMAVATEFEGVVEREKMSALDTLTQTGTVTEYKQQFDYLVYQIRVFDPSVGGKMLVTRFMNGLTEEIRAAVVVQLPDTVQQSSAIALMQESVLASRATKALKGKFVKLPQYKSDVSSDTTPGQVDKGDLWKAKQLKDYRRAQGLCFKCGDKYTPEHRCAVGGQIKAMQLEEVLTDDILDAVIAAEQSDDEEDCHISLNALTGAHLPTAILLRALVHSKVLLLLVDYGSSHSFIDYNFAQMLGLPLKPIPSTLVKVANGDCLPCQYVVPGFSWWIQGHTFTYDMRVVTLGVHDAILGMDWLEQWGEMSCHWANKTLKFQYQGSWISLQGVQDAAVPSEIAADDVQHVIPSSVQQLLTDFDDVFHDPKCLPPHRVFDHAIFLVPDATPVNCRPYRYSPLQKDEIEKQVKEMIDAGLITPSMSPYASPVLLVKKKDGSWRFCVDYRRLNALTIKSKFPMPVVDELLDELSGTKFFSKLDLKAGYHQIRMVETDEAKTAFKTHHGQFQFRVMPFGLTNAPSTFQCLMNSVFAPFIRKFVLVFMDNILVYSPDLDSHLHHLQQVFVILRQHQLFAKRSKCTFACTQLEYLGYIISDKGVSTDPEKTAAMLAWPVPTSVTELRGFLGLTGYYRKFVQGYSIIARPLILLLKKKAFLWTDCHAQKFPNRISSRMCIKIPVQDQPGYTNDNVDIQIHVLQTLLKFYINAAEEKKDNRS</sequence>
<dbReference type="Proteomes" id="UP000000763">
    <property type="component" value="Chromosome 10"/>
</dbReference>
<dbReference type="PANTHER" id="PTHR24559">
    <property type="entry name" value="TRANSPOSON TY3-I GAG-POL POLYPROTEIN"/>
    <property type="match status" value="1"/>
</dbReference>
<dbReference type="InterPro" id="IPR021109">
    <property type="entry name" value="Peptidase_aspartic_dom_sf"/>
</dbReference>
<accession>Q9FWC7</accession>
<reference evidence="3" key="2">
    <citation type="journal article" date="2008" name="Nucleic Acids Res.">
        <title>The rice annotation project database (RAP-DB): 2008 update.</title>
        <authorList>
            <consortium name="The rice annotation project (RAP)"/>
        </authorList>
    </citation>
    <scope>GENOME REANNOTATION</scope>
    <source>
        <strain evidence="3">cv. Nipponbare</strain>
    </source>
</reference>
<dbReference type="Gene3D" id="3.10.10.10">
    <property type="entry name" value="HIV Type 1 Reverse Transcriptase, subunit A, domain 1"/>
    <property type="match status" value="1"/>
</dbReference>